<gene>
    <name evidence="17" type="ordered locus">RUM_03780</name>
</gene>
<keyword evidence="4" id="KW-1003">Cell membrane</keyword>
<keyword evidence="13 14" id="KW-0472">Membrane</keyword>
<feature type="transmembrane region" description="Helical" evidence="14">
    <location>
        <begin position="12"/>
        <end position="33"/>
    </location>
</feature>
<dbReference type="InterPro" id="IPR003660">
    <property type="entry name" value="HAMP_dom"/>
</dbReference>
<evidence type="ECO:0000313" key="17">
    <source>
        <dbReference type="EMBL" id="CBL16615.1"/>
    </source>
</evidence>
<keyword evidence="11 14" id="KW-1133">Transmembrane helix</keyword>
<dbReference type="KEGG" id="rch:RUM_03780"/>
<dbReference type="PANTHER" id="PTHR45528:SF1">
    <property type="entry name" value="SENSOR HISTIDINE KINASE CPXA"/>
    <property type="match status" value="1"/>
</dbReference>
<evidence type="ECO:0000256" key="2">
    <source>
        <dbReference type="ARBA" id="ARBA00004651"/>
    </source>
</evidence>
<dbReference type="PROSITE" id="PS50109">
    <property type="entry name" value="HIS_KIN"/>
    <property type="match status" value="1"/>
</dbReference>
<evidence type="ECO:0000256" key="14">
    <source>
        <dbReference type="SAM" id="Phobius"/>
    </source>
</evidence>
<keyword evidence="6" id="KW-0808">Transferase</keyword>
<dbReference type="InterPro" id="IPR003594">
    <property type="entry name" value="HATPase_dom"/>
</dbReference>
<protein>
    <recommendedName>
        <fullName evidence="3">histidine kinase</fullName>
        <ecNumber evidence="3">2.7.13.3</ecNumber>
    </recommendedName>
</protein>
<dbReference type="EC" id="2.7.13.3" evidence="3"/>
<dbReference type="SMART" id="SM00304">
    <property type="entry name" value="HAMP"/>
    <property type="match status" value="1"/>
</dbReference>
<dbReference type="PRINTS" id="PR00344">
    <property type="entry name" value="BCTRLSENSOR"/>
</dbReference>
<evidence type="ECO:0000256" key="4">
    <source>
        <dbReference type="ARBA" id="ARBA00022475"/>
    </source>
</evidence>
<keyword evidence="8" id="KW-0547">Nucleotide-binding</keyword>
<dbReference type="FunFam" id="3.30.565.10:FF:000006">
    <property type="entry name" value="Sensor histidine kinase WalK"/>
    <property type="match status" value="1"/>
</dbReference>
<dbReference type="Gene3D" id="6.10.340.10">
    <property type="match status" value="1"/>
</dbReference>
<dbReference type="InterPro" id="IPR050398">
    <property type="entry name" value="HssS/ArlS-like"/>
</dbReference>
<dbReference type="PROSITE" id="PS50885">
    <property type="entry name" value="HAMP"/>
    <property type="match status" value="1"/>
</dbReference>
<dbReference type="BioCyc" id="RCHA213810:RUM_RS01830-MONOMER"/>
<evidence type="ECO:0000256" key="3">
    <source>
        <dbReference type="ARBA" id="ARBA00012438"/>
    </source>
</evidence>
<feature type="domain" description="HAMP" evidence="16">
    <location>
        <begin position="194"/>
        <end position="246"/>
    </location>
</feature>
<comment type="catalytic activity">
    <reaction evidence="1">
        <text>ATP + protein L-histidine = ADP + protein N-phospho-L-histidine.</text>
        <dbReference type="EC" id="2.7.13.3"/>
    </reaction>
</comment>
<sequence length="472" mass="52273">MARQTITKRWILNNLCVVLLVLLTVELGFIYAIQNYYYGGAQQYLLSKMNAVSGVLSRYAEDSPASFSAEIRNTLENFSDKDKIELMAIDVRGHVVLTSSGFSPDERVSMPDYDMAMEGDRNAYSYTVGRLRSGEHVMAVTYPIEDLSDEYTAVRMVISLTEIDANILTFSVAMTLLCIGVFLLLALSGMYFIRSIVFPIRQISATAEKFAKGDFSVRIAASGKDEIGDLCTAINHMADELSATETMKNEFISSVSHELRTPLTAIKGWAETLNAGGDMETMHKGIRVITNETERLSRMVEELLDFSRMQSGHFTMQMDKMDVLAELGEAVLIYTERARREHIEILYNEPEFLPIVYGDKNRIRQVFINIIDNAIKYSNPGGKVQITATQKDEGKTVCIVVEDQGVGIKASDLPKIKTKFYKANHSRRGSGIGLGVADEIIRQHGGRLEIASAEGVGTTVTIDIPAAGHGKA</sequence>
<dbReference type="SMART" id="SM00388">
    <property type="entry name" value="HisKA"/>
    <property type="match status" value="1"/>
</dbReference>
<dbReference type="OrthoDB" id="2359336at2"/>
<keyword evidence="5" id="KW-0597">Phosphoprotein</keyword>
<dbReference type="Pfam" id="PF02518">
    <property type="entry name" value="HATPase_c"/>
    <property type="match status" value="1"/>
</dbReference>
<keyword evidence="9 17" id="KW-0418">Kinase</keyword>
<dbReference type="GO" id="GO:0005524">
    <property type="term" value="F:ATP binding"/>
    <property type="evidence" value="ECO:0007669"/>
    <property type="project" value="UniProtKB-KW"/>
</dbReference>
<proteinExistence type="predicted"/>
<evidence type="ECO:0000256" key="8">
    <source>
        <dbReference type="ARBA" id="ARBA00022741"/>
    </source>
</evidence>
<dbReference type="STRING" id="213810.RUM_03780"/>
<dbReference type="PATRIC" id="fig|213810.4.peg.286"/>
<dbReference type="HOGENOM" id="CLU_000445_89_6_9"/>
<dbReference type="SUPFAM" id="SSF158472">
    <property type="entry name" value="HAMP domain-like"/>
    <property type="match status" value="1"/>
</dbReference>
<dbReference type="Pfam" id="PF00512">
    <property type="entry name" value="HisKA"/>
    <property type="match status" value="1"/>
</dbReference>
<dbReference type="AlphaFoldDB" id="D4LAH0"/>
<dbReference type="PANTHER" id="PTHR45528">
    <property type="entry name" value="SENSOR HISTIDINE KINASE CPXA"/>
    <property type="match status" value="1"/>
</dbReference>
<feature type="transmembrane region" description="Helical" evidence="14">
    <location>
        <begin position="167"/>
        <end position="193"/>
    </location>
</feature>
<dbReference type="SUPFAM" id="SSF47384">
    <property type="entry name" value="Homodimeric domain of signal transducing histidine kinase"/>
    <property type="match status" value="1"/>
</dbReference>
<evidence type="ECO:0000256" key="1">
    <source>
        <dbReference type="ARBA" id="ARBA00000085"/>
    </source>
</evidence>
<comment type="subcellular location">
    <subcellularLocation>
        <location evidence="2">Cell membrane</location>
        <topology evidence="2">Multi-pass membrane protein</topology>
    </subcellularLocation>
</comment>
<dbReference type="InterPro" id="IPR003661">
    <property type="entry name" value="HisK_dim/P_dom"/>
</dbReference>
<dbReference type="InterPro" id="IPR004358">
    <property type="entry name" value="Sig_transdc_His_kin-like_C"/>
</dbReference>
<keyword evidence="12" id="KW-0902">Two-component regulatory system</keyword>
<dbReference type="GO" id="GO:0000155">
    <property type="term" value="F:phosphorelay sensor kinase activity"/>
    <property type="evidence" value="ECO:0007669"/>
    <property type="project" value="InterPro"/>
</dbReference>
<feature type="domain" description="Histidine kinase" evidence="15">
    <location>
        <begin position="254"/>
        <end position="468"/>
    </location>
</feature>
<dbReference type="Gene3D" id="3.30.565.10">
    <property type="entry name" value="Histidine kinase-like ATPase, C-terminal domain"/>
    <property type="match status" value="1"/>
</dbReference>
<dbReference type="CDD" id="cd00082">
    <property type="entry name" value="HisKA"/>
    <property type="match status" value="1"/>
</dbReference>
<dbReference type="Proteomes" id="UP000007054">
    <property type="component" value="Chromosome"/>
</dbReference>
<dbReference type="CDD" id="cd06225">
    <property type="entry name" value="HAMP"/>
    <property type="match status" value="1"/>
</dbReference>
<evidence type="ECO:0000256" key="11">
    <source>
        <dbReference type="ARBA" id="ARBA00022989"/>
    </source>
</evidence>
<dbReference type="SUPFAM" id="SSF55874">
    <property type="entry name" value="ATPase domain of HSP90 chaperone/DNA topoisomerase II/histidine kinase"/>
    <property type="match status" value="1"/>
</dbReference>
<dbReference type="GO" id="GO:0005886">
    <property type="term" value="C:plasma membrane"/>
    <property type="evidence" value="ECO:0007669"/>
    <property type="project" value="UniProtKB-SubCell"/>
</dbReference>
<evidence type="ECO:0000256" key="13">
    <source>
        <dbReference type="ARBA" id="ARBA00023136"/>
    </source>
</evidence>
<evidence type="ECO:0000256" key="6">
    <source>
        <dbReference type="ARBA" id="ARBA00022679"/>
    </source>
</evidence>
<dbReference type="SMART" id="SM00387">
    <property type="entry name" value="HATPase_c"/>
    <property type="match status" value="1"/>
</dbReference>
<keyword evidence="10" id="KW-0067">ATP-binding</keyword>
<organism evidence="17 18">
    <name type="scientific">Ruminococcus champanellensis (strain DSM 18848 / JCM 17042 / KCTC 15320 / 18P13)</name>
    <dbReference type="NCBI Taxonomy" id="213810"/>
    <lineage>
        <taxon>Bacteria</taxon>
        <taxon>Bacillati</taxon>
        <taxon>Bacillota</taxon>
        <taxon>Clostridia</taxon>
        <taxon>Eubacteriales</taxon>
        <taxon>Oscillospiraceae</taxon>
        <taxon>Ruminococcus</taxon>
    </lineage>
</organism>
<dbReference type="InterPro" id="IPR005467">
    <property type="entry name" value="His_kinase_dom"/>
</dbReference>
<evidence type="ECO:0000256" key="10">
    <source>
        <dbReference type="ARBA" id="ARBA00022840"/>
    </source>
</evidence>
<reference evidence="17" key="2">
    <citation type="submission" date="2010-03" db="EMBL/GenBank/DDBJ databases">
        <authorList>
            <person name="Pajon A."/>
        </authorList>
    </citation>
    <scope>NUCLEOTIDE SEQUENCE</scope>
    <source>
        <strain evidence="17">Type strain: 18P13</strain>
    </source>
</reference>
<accession>D4LAH0</accession>
<evidence type="ECO:0000313" key="18">
    <source>
        <dbReference type="Proteomes" id="UP000007054"/>
    </source>
</evidence>
<evidence type="ECO:0000256" key="7">
    <source>
        <dbReference type="ARBA" id="ARBA00022692"/>
    </source>
</evidence>
<dbReference type="InterPro" id="IPR036097">
    <property type="entry name" value="HisK_dim/P_sf"/>
</dbReference>
<keyword evidence="7 14" id="KW-0812">Transmembrane</keyword>
<reference evidence="17" key="1">
    <citation type="submission" date="2010-03" db="EMBL/GenBank/DDBJ databases">
        <title>The genome sequence of Ruminococcus sp. 18P13.</title>
        <authorList>
            <consortium name="metaHIT consortium -- http://www.metahit.eu/"/>
            <person name="Pajon A."/>
            <person name="Turner K."/>
            <person name="Parkhill J."/>
            <person name="Bernalier A."/>
        </authorList>
    </citation>
    <scope>NUCLEOTIDE SEQUENCE [LARGE SCALE GENOMIC DNA]</scope>
    <source>
        <strain evidence="17">Type strain: 18P13</strain>
    </source>
</reference>
<keyword evidence="18" id="KW-1185">Reference proteome</keyword>
<dbReference type="FunFam" id="1.10.287.130:FF:000001">
    <property type="entry name" value="Two-component sensor histidine kinase"/>
    <property type="match status" value="1"/>
</dbReference>
<dbReference type="Pfam" id="PF00672">
    <property type="entry name" value="HAMP"/>
    <property type="match status" value="1"/>
</dbReference>
<dbReference type="Gene3D" id="1.10.287.130">
    <property type="match status" value="1"/>
</dbReference>
<dbReference type="InterPro" id="IPR036890">
    <property type="entry name" value="HATPase_C_sf"/>
</dbReference>
<evidence type="ECO:0000259" key="16">
    <source>
        <dbReference type="PROSITE" id="PS50885"/>
    </source>
</evidence>
<dbReference type="GeneID" id="83155212"/>
<dbReference type="EMBL" id="FP929052">
    <property type="protein sequence ID" value="CBL16615.1"/>
    <property type="molecule type" value="Genomic_DNA"/>
</dbReference>
<evidence type="ECO:0000256" key="12">
    <source>
        <dbReference type="ARBA" id="ARBA00023012"/>
    </source>
</evidence>
<evidence type="ECO:0000256" key="9">
    <source>
        <dbReference type="ARBA" id="ARBA00022777"/>
    </source>
</evidence>
<evidence type="ECO:0000259" key="15">
    <source>
        <dbReference type="PROSITE" id="PS50109"/>
    </source>
</evidence>
<name>D4LAH0_RUMC1</name>
<dbReference type="RefSeq" id="WP_015557522.1">
    <property type="nucleotide sequence ID" value="NC_021039.1"/>
</dbReference>
<evidence type="ECO:0000256" key="5">
    <source>
        <dbReference type="ARBA" id="ARBA00022553"/>
    </source>
</evidence>